<organism evidence="1 2">
    <name type="scientific">Halorubrum laminariae</name>
    <dbReference type="NCBI Taxonomy" id="1433523"/>
    <lineage>
        <taxon>Archaea</taxon>
        <taxon>Methanobacteriati</taxon>
        <taxon>Methanobacteriota</taxon>
        <taxon>Stenosarchaea group</taxon>
        <taxon>Halobacteria</taxon>
        <taxon>Halobacteriales</taxon>
        <taxon>Haloferacaceae</taxon>
        <taxon>Halorubrum</taxon>
    </lineage>
</organism>
<comment type="caution">
    <text evidence="1">The sequence shown here is derived from an EMBL/GenBank/DDBJ whole genome shotgun (WGS) entry which is preliminary data.</text>
</comment>
<dbReference type="RefSeq" id="WP_256397006.1">
    <property type="nucleotide sequence ID" value="NZ_JANHDL010000004.1"/>
</dbReference>
<protein>
    <submittedName>
        <fullName evidence="1">Uncharacterized protein</fullName>
    </submittedName>
</protein>
<dbReference type="AlphaFoldDB" id="A0ABD6BZP3"/>
<dbReference type="Proteomes" id="UP001597185">
    <property type="component" value="Unassembled WGS sequence"/>
</dbReference>
<evidence type="ECO:0000313" key="1">
    <source>
        <dbReference type="EMBL" id="MFD1570188.1"/>
    </source>
</evidence>
<evidence type="ECO:0000313" key="2">
    <source>
        <dbReference type="Proteomes" id="UP001597185"/>
    </source>
</evidence>
<accession>A0ABD6BZP3</accession>
<gene>
    <name evidence="1" type="ORF">ACFR9T_06250</name>
</gene>
<sequence>MKFVARDGSTVQRFLLVRSAGATSSGYKLYGYDPEENARNFLEDFGIDGHPNHHAEIQAAKRKIRFYAGPNADISTHGS</sequence>
<reference evidence="1 2" key="1">
    <citation type="journal article" date="2019" name="Int. J. Syst. Evol. Microbiol.">
        <title>The Global Catalogue of Microorganisms (GCM) 10K type strain sequencing project: providing services to taxonomists for standard genome sequencing and annotation.</title>
        <authorList>
            <consortium name="The Broad Institute Genomics Platform"/>
            <consortium name="The Broad Institute Genome Sequencing Center for Infectious Disease"/>
            <person name="Wu L."/>
            <person name="Ma J."/>
        </authorList>
    </citation>
    <scope>NUCLEOTIDE SEQUENCE [LARGE SCALE GENOMIC DNA]</scope>
    <source>
        <strain evidence="1 2">CGMCC 1.12689</strain>
    </source>
</reference>
<dbReference type="EMBL" id="JBHUDB010000002">
    <property type="protein sequence ID" value="MFD1570188.1"/>
    <property type="molecule type" value="Genomic_DNA"/>
</dbReference>
<proteinExistence type="predicted"/>
<keyword evidence="2" id="KW-1185">Reference proteome</keyword>
<name>A0ABD6BZP3_9EURY</name>